<organism evidence="1">
    <name type="scientific">Picea glauca</name>
    <name type="common">White spruce</name>
    <name type="synonym">Pinus glauca</name>
    <dbReference type="NCBI Taxonomy" id="3330"/>
    <lineage>
        <taxon>Eukaryota</taxon>
        <taxon>Viridiplantae</taxon>
        <taxon>Streptophyta</taxon>
        <taxon>Embryophyta</taxon>
        <taxon>Tracheophyta</taxon>
        <taxon>Spermatophyta</taxon>
        <taxon>Pinopsida</taxon>
        <taxon>Pinidae</taxon>
        <taxon>Conifers I</taxon>
        <taxon>Pinales</taxon>
        <taxon>Pinaceae</taxon>
        <taxon>Picea</taxon>
    </lineage>
</organism>
<comment type="caution">
    <text evidence="1">The sequence shown here is derived from an EMBL/GenBank/DDBJ whole genome shotgun (WGS) entry which is preliminary data.</text>
</comment>
<name>A0A101LY88_PICGL</name>
<protein>
    <submittedName>
        <fullName evidence="1">Uncharacterized protein</fullName>
    </submittedName>
</protein>
<accession>A0A101LY88</accession>
<dbReference type="AlphaFoldDB" id="A0A101LY88"/>
<proteinExistence type="predicted"/>
<sequence>MVPFQSKYPVTHARWIYYEIRGYALNIDINNLRWKESEAVLPFIELPETVNLTRSISPSFKGLGHLHFKGTGARAGTREPPFIHIL</sequence>
<gene>
    <name evidence="1" type="ORF">ABT39_MTgene5750</name>
</gene>
<keyword evidence="1" id="KW-0496">Mitochondrion</keyword>
<geneLocation type="mitochondrion" evidence="1"/>
<evidence type="ECO:0000313" key="1">
    <source>
        <dbReference type="EMBL" id="KUM47564.1"/>
    </source>
</evidence>
<reference evidence="1" key="1">
    <citation type="journal article" date="2015" name="Genome Biol. Evol.">
        <title>Organellar Genomes of White Spruce (Picea glauca): Assembly and Annotation.</title>
        <authorList>
            <person name="Jackman S.D."/>
            <person name="Warren R.L."/>
            <person name="Gibb E.A."/>
            <person name="Vandervalk B.P."/>
            <person name="Mohamadi H."/>
            <person name="Chu J."/>
            <person name="Raymond A."/>
            <person name="Pleasance S."/>
            <person name="Coope R."/>
            <person name="Wildung M.R."/>
            <person name="Ritland C.E."/>
            <person name="Bousquet J."/>
            <person name="Jones S.J."/>
            <person name="Bohlmann J."/>
            <person name="Birol I."/>
        </authorList>
    </citation>
    <scope>NUCLEOTIDE SEQUENCE [LARGE SCALE GENOMIC DNA]</scope>
    <source>
        <tissue evidence="1">Flushing bud</tissue>
    </source>
</reference>
<dbReference type="EMBL" id="LKAM01000007">
    <property type="protein sequence ID" value="KUM47564.1"/>
    <property type="molecule type" value="Genomic_DNA"/>
</dbReference>